<dbReference type="InterPro" id="IPR036388">
    <property type="entry name" value="WH-like_DNA-bd_sf"/>
</dbReference>
<organism evidence="1 2">
    <name type="scientific">Lelliottia aquatilis</name>
    <dbReference type="NCBI Taxonomy" id="2080838"/>
    <lineage>
        <taxon>Bacteria</taxon>
        <taxon>Pseudomonadati</taxon>
        <taxon>Pseudomonadota</taxon>
        <taxon>Gammaproteobacteria</taxon>
        <taxon>Enterobacterales</taxon>
        <taxon>Enterobacteriaceae</taxon>
        <taxon>Lelliottia</taxon>
    </lineage>
</organism>
<proteinExistence type="predicted"/>
<name>A0ABX4ZWE1_9ENTR</name>
<dbReference type="EMBL" id="PQVW01000026">
    <property type="protein sequence ID" value="POZ18953.1"/>
    <property type="molecule type" value="Genomic_DNA"/>
</dbReference>
<evidence type="ECO:0000313" key="2">
    <source>
        <dbReference type="Proteomes" id="UP000237025"/>
    </source>
</evidence>
<dbReference type="Gene3D" id="1.10.10.10">
    <property type="entry name" value="Winged helix-like DNA-binding domain superfamily/Winged helix DNA-binding domain"/>
    <property type="match status" value="1"/>
</dbReference>
<evidence type="ECO:0008006" key="3">
    <source>
        <dbReference type="Google" id="ProtNLM"/>
    </source>
</evidence>
<reference evidence="1 2" key="1">
    <citation type="submission" date="2018-02" db="EMBL/GenBank/DDBJ databases">
        <title>Lelliotia aquatilis sp. nov., isolated from drinking water.</title>
        <authorList>
            <person name="Kaempfer P."/>
            <person name="Glaeser S."/>
            <person name="Exner M."/>
            <person name="Doijad S."/>
            <person name="Chakraborty T."/>
        </authorList>
    </citation>
    <scope>NUCLEOTIDE SEQUENCE [LARGE SCALE GENOMIC DNA]</scope>
    <source>
        <strain evidence="1 2">6331-17</strain>
    </source>
</reference>
<dbReference type="Proteomes" id="UP000237025">
    <property type="component" value="Unassembled WGS sequence"/>
</dbReference>
<dbReference type="RefSeq" id="WP_103948159.1">
    <property type="nucleotide sequence ID" value="NZ_PQVR01000024.1"/>
</dbReference>
<protein>
    <recommendedName>
        <fullName evidence="3">CaiF/GrlA family transcriptional regulator</fullName>
    </recommendedName>
</protein>
<keyword evidence="2" id="KW-1185">Reference proteome</keyword>
<sequence length="140" mass="14940">MNNLTTASGVTSASGPDELARDAANLPLWLRVAQWCMDMKGPVGRNAIARAFDIPQRQAADLMLYITGRRGDVVQARRQVTVRGGGIREATLEVLSIHVAAMPARGGASQKAPRRRRNTGAVPSALRDLALGRRRSGGVA</sequence>
<dbReference type="InterPro" id="IPR020357">
    <property type="entry name" value="Tscrpt_reg_CaiF/GrlA"/>
</dbReference>
<comment type="caution">
    <text evidence="1">The sequence shown here is derived from an EMBL/GenBank/DDBJ whole genome shotgun (WGS) entry which is preliminary data.</text>
</comment>
<accession>A0ABX4ZWE1</accession>
<dbReference type="Pfam" id="PF07180">
    <property type="entry name" value="CaiF_GrlA"/>
    <property type="match status" value="1"/>
</dbReference>
<gene>
    <name evidence="1" type="ORF">C3712_22370</name>
</gene>
<evidence type="ECO:0000313" key="1">
    <source>
        <dbReference type="EMBL" id="POZ18953.1"/>
    </source>
</evidence>